<evidence type="ECO:0000256" key="1">
    <source>
        <dbReference type="ARBA" id="ARBA00001947"/>
    </source>
</evidence>
<evidence type="ECO:0000256" key="4">
    <source>
        <dbReference type="ARBA" id="ARBA00022801"/>
    </source>
</evidence>
<dbReference type="EMBL" id="MK072266">
    <property type="protein sequence ID" value="AYV81275.1"/>
    <property type="molecule type" value="Genomic_DNA"/>
</dbReference>
<dbReference type="GO" id="GO:0006518">
    <property type="term" value="P:peptide metabolic process"/>
    <property type="evidence" value="ECO:0007669"/>
    <property type="project" value="TreeGrafter"/>
</dbReference>
<dbReference type="GO" id="GO:0046872">
    <property type="term" value="F:metal ion binding"/>
    <property type="evidence" value="ECO:0007669"/>
    <property type="project" value="UniProtKB-KW"/>
</dbReference>
<keyword evidence="2" id="KW-0645">Protease</keyword>
<keyword evidence="5" id="KW-0862">Zinc</keyword>
<keyword evidence="6" id="KW-0482">Metalloprotease</keyword>
<comment type="cofactor">
    <cofactor evidence="1">
        <name>Zn(2+)</name>
        <dbReference type="ChEBI" id="CHEBI:29105"/>
    </cofactor>
</comment>
<dbReference type="Gene3D" id="1.20.1050.40">
    <property type="entry name" value="Endopeptidase. Chain P, domain 1"/>
    <property type="match status" value="1"/>
</dbReference>
<gene>
    <name evidence="8" type="ORF">Harvfovirus24_11</name>
</gene>
<dbReference type="InterPro" id="IPR001567">
    <property type="entry name" value="Pept_M3A_M3B_dom"/>
</dbReference>
<dbReference type="Pfam" id="PF01432">
    <property type="entry name" value="Peptidase_M3"/>
    <property type="match status" value="1"/>
</dbReference>
<accession>A0A3G5A253</accession>
<dbReference type="GO" id="GO:0006508">
    <property type="term" value="P:proteolysis"/>
    <property type="evidence" value="ECO:0007669"/>
    <property type="project" value="UniProtKB-KW"/>
</dbReference>
<evidence type="ECO:0000256" key="2">
    <source>
        <dbReference type="ARBA" id="ARBA00022670"/>
    </source>
</evidence>
<protein>
    <submittedName>
        <fullName evidence="8">Peptidase</fullName>
    </submittedName>
</protein>
<dbReference type="PANTHER" id="PTHR11804">
    <property type="entry name" value="PROTEASE M3 THIMET OLIGOPEPTIDASE-RELATED"/>
    <property type="match status" value="1"/>
</dbReference>
<reference evidence="8" key="1">
    <citation type="submission" date="2018-10" db="EMBL/GenBank/DDBJ databases">
        <title>Hidden diversity of soil giant viruses.</title>
        <authorList>
            <person name="Schulz F."/>
            <person name="Alteio L."/>
            <person name="Goudeau D."/>
            <person name="Ryan E.M."/>
            <person name="Malmstrom R.R."/>
            <person name="Blanchard J."/>
            <person name="Woyke T."/>
        </authorList>
    </citation>
    <scope>NUCLEOTIDE SEQUENCE</scope>
    <source>
        <strain evidence="8">HAV1</strain>
    </source>
</reference>
<evidence type="ECO:0000259" key="7">
    <source>
        <dbReference type="Pfam" id="PF01432"/>
    </source>
</evidence>
<dbReference type="PANTHER" id="PTHR11804:SF79">
    <property type="entry name" value="MITOCHONDRIAL INTERMEDIATE PEPTIDASE"/>
    <property type="match status" value="1"/>
</dbReference>
<dbReference type="InterPro" id="IPR045090">
    <property type="entry name" value="Pept_M3A_M3B"/>
</dbReference>
<keyword evidence="4" id="KW-0378">Hydrolase</keyword>
<feature type="domain" description="Peptidase M3A/M3B catalytic" evidence="7">
    <location>
        <begin position="163"/>
        <end position="463"/>
    </location>
</feature>
<proteinExistence type="predicted"/>
<sequence length="566" mass="66125">MERQYGNWDDLCYNKKKINDEIDILLQRSKNAREFILNTNHSTSDNVQKIIATLADDTYEFNSFHSLCKLLKMVSPNKDIRTLWDKTDKLLSSHVEKFNSDRELFNKLSQVSTYVDDSIDRLFVDKILKGFEKYGFFSKSSGKAIVDVLHEIHSWEEKMSVEPIHLHSLITLRSKYVKLLGYETYMGFKSSLDMVSLKNTLCKIISDDIDTRCYNELQTISQSLQKPKISSVDILLYREKLMNKYTINLFTALNEVINLISEIFQLNFIKQKQSYVKTWEQNVLVYVIKYKNETYGHLYVDLIKDLRLEKITQPISLNLHECVHYPNESKVFKLPVIVLLGNLDAERITYLDVINIFKEMGAIVQTLFHRSKYENINVDCYMRSFMGYLFEHIAFDLDTVKRFFPRYALSIHRGLICDRAFKLKQQCIATLFDCVVHGTKIFDNWESLVLEYDNIYRAIMNKSLQQCVSQNFPNNLAVNLIFNGGIIYSEITNGIMAYNLYVLLKETNGFSRFVNKVLRETLVSFDVGVASFIDEGGCVDKKKEHMCYLSDEERCVSENTNYFTDN</sequence>
<evidence type="ECO:0000256" key="6">
    <source>
        <dbReference type="ARBA" id="ARBA00023049"/>
    </source>
</evidence>
<dbReference type="GO" id="GO:0004222">
    <property type="term" value="F:metalloendopeptidase activity"/>
    <property type="evidence" value="ECO:0007669"/>
    <property type="project" value="InterPro"/>
</dbReference>
<evidence type="ECO:0000256" key="3">
    <source>
        <dbReference type="ARBA" id="ARBA00022723"/>
    </source>
</evidence>
<evidence type="ECO:0000256" key="5">
    <source>
        <dbReference type="ARBA" id="ARBA00022833"/>
    </source>
</evidence>
<organism evidence="8">
    <name type="scientific">Harvfovirus sp</name>
    <dbReference type="NCBI Taxonomy" id="2487768"/>
    <lineage>
        <taxon>Viruses</taxon>
        <taxon>Varidnaviria</taxon>
        <taxon>Bamfordvirae</taxon>
        <taxon>Nucleocytoviricota</taxon>
        <taxon>Megaviricetes</taxon>
        <taxon>Imitervirales</taxon>
        <taxon>Mimiviridae</taxon>
        <taxon>Klosneuvirinae</taxon>
    </lineage>
</organism>
<dbReference type="Gene3D" id="1.10.1370.40">
    <property type="match status" value="1"/>
</dbReference>
<name>A0A3G5A253_9VIRU</name>
<evidence type="ECO:0000313" key="8">
    <source>
        <dbReference type="EMBL" id="AYV81275.1"/>
    </source>
</evidence>
<dbReference type="SUPFAM" id="SSF55486">
    <property type="entry name" value="Metalloproteases ('zincins'), catalytic domain"/>
    <property type="match status" value="1"/>
</dbReference>
<dbReference type="InterPro" id="IPR024080">
    <property type="entry name" value="Neurolysin/TOP_N"/>
</dbReference>
<keyword evidence="3" id="KW-0479">Metal-binding</keyword>